<dbReference type="PATRIC" id="fig|861299.3.peg.845"/>
<dbReference type="KEGG" id="gba:J421_0831"/>
<dbReference type="AlphaFoldDB" id="W0RG46"/>
<accession>W0RG46</accession>
<dbReference type="HOGENOM" id="CLU_040905_0_0_0"/>
<dbReference type="SUPFAM" id="SSF75011">
    <property type="entry name" value="3-carboxy-cis,cis-mucoante lactonizing enzyme"/>
    <property type="match status" value="1"/>
</dbReference>
<dbReference type="InParanoid" id="W0RG46"/>
<sequence length="391" mass="39876">MSHLAIGRPRPLLTRFLPLGAALWLGASVVGAQPSRYAQTNLTSNIPGLAPNTDPDLRNPWGISFGPATPFWLSDNGTGLTTLYNGFGVKQGLVVTIPPAAGAPAGTLSTPTGQVFNGFATSNPTSLLVNGNPARFIFATEDGTINGWNGGTTAIRMVDLSSAGASYTGLAIGATGGNPFLYAANFASGKIDPFDGNWNPASLGGSFNDPNLPAGYSPFNVQNIGGQLYVAYALLDQNTGDEIQGAGLGIVDVFDTNGNLLRRLINPGGALNAPWGFALAPASFGAFGGSLLVGNLGDGTINAFDPTTGAMRGTLLNLGGTPLVNDGLWGIAFGNAGVGFNPNALYIAAGINDEEDGLFARITATPEPSSVALVATGLGALLAAARRRRRA</sequence>
<organism evidence="1 2">
    <name type="scientific">Gemmatirosa kalamazoonensis</name>
    <dbReference type="NCBI Taxonomy" id="861299"/>
    <lineage>
        <taxon>Bacteria</taxon>
        <taxon>Pseudomonadati</taxon>
        <taxon>Gemmatimonadota</taxon>
        <taxon>Gemmatimonadia</taxon>
        <taxon>Gemmatimonadales</taxon>
        <taxon>Gemmatimonadaceae</taxon>
        <taxon>Gemmatirosa</taxon>
    </lineage>
</organism>
<reference evidence="1 2" key="1">
    <citation type="journal article" date="2014" name="Genome Announc.">
        <title>Genome Sequence and Methylome of Soil Bacterium Gemmatirosa kalamazoonensis KBS708T, a Member of the Rarely Cultivated Gemmatimonadetes Phylum.</title>
        <authorList>
            <person name="Debruyn J.M."/>
            <person name="Radosevich M."/>
            <person name="Wommack K.E."/>
            <person name="Polson S.W."/>
            <person name="Hauser L.J."/>
            <person name="Fawaz M.N."/>
            <person name="Korlach J."/>
            <person name="Tsai Y.C."/>
        </authorList>
    </citation>
    <scope>NUCLEOTIDE SEQUENCE [LARGE SCALE GENOMIC DNA]</scope>
    <source>
        <strain evidence="1 2">KBS708</strain>
    </source>
</reference>
<protein>
    <recommendedName>
        <fullName evidence="3">TIGR03118 family protein</fullName>
    </recommendedName>
</protein>
<dbReference type="NCBIfam" id="TIGR03118">
    <property type="entry name" value="PEPCTERM_chp_1"/>
    <property type="match status" value="1"/>
</dbReference>
<evidence type="ECO:0008006" key="3">
    <source>
        <dbReference type="Google" id="ProtNLM"/>
    </source>
</evidence>
<gene>
    <name evidence="1" type="ORF">J421_0831</name>
</gene>
<dbReference type="Gene3D" id="2.130.10.10">
    <property type="entry name" value="YVTN repeat-like/Quinoprotein amine dehydrogenase"/>
    <property type="match status" value="1"/>
</dbReference>
<proteinExistence type="predicted"/>
<evidence type="ECO:0000313" key="1">
    <source>
        <dbReference type="EMBL" id="AHG88368.1"/>
    </source>
</evidence>
<dbReference type="InterPro" id="IPR017549">
    <property type="entry name" value="APMV_L690"/>
</dbReference>
<keyword evidence="2" id="KW-1185">Reference proteome</keyword>
<name>W0RG46_9BACT</name>
<dbReference type="NCBIfam" id="TIGR02595">
    <property type="entry name" value="PEP_CTERM"/>
    <property type="match status" value="1"/>
</dbReference>
<dbReference type="InterPro" id="IPR013424">
    <property type="entry name" value="Ice-binding_C"/>
</dbReference>
<dbReference type="STRING" id="861299.J421_0831"/>
<dbReference type="EMBL" id="CP007128">
    <property type="protein sequence ID" value="AHG88368.1"/>
    <property type="molecule type" value="Genomic_DNA"/>
</dbReference>
<evidence type="ECO:0000313" key="2">
    <source>
        <dbReference type="Proteomes" id="UP000019151"/>
    </source>
</evidence>
<dbReference type="InterPro" id="IPR015943">
    <property type="entry name" value="WD40/YVTN_repeat-like_dom_sf"/>
</dbReference>
<dbReference type="Proteomes" id="UP000019151">
    <property type="component" value="Chromosome"/>
</dbReference>
<dbReference type="OrthoDB" id="581621at2"/>
<dbReference type="eggNOG" id="COG3391">
    <property type="taxonomic scope" value="Bacteria"/>
</dbReference>